<keyword evidence="1" id="KW-0812">Transmembrane</keyword>
<dbReference type="AlphaFoldDB" id="A0A1V6XCZ8"/>
<evidence type="ECO:0008006" key="5">
    <source>
        <dbReference type="Google" id="ProtNLM"/>
    </source>
</evidence>
<dbReference type="OrthoDB" id="431497at2759"/>
<dbReference type="OMA" id="HIAGCTQ"/>
<evidence type="ECO:0000313" key="3">
    <source>
        <dbReference type="EMBL" id="OQE73033.1"/>
    </source>
</evidence>
<gene>
    <name evidence="3" type="ORF">PENNAL_c0091G10960</name>
    <name evidence="2" type="ORF">PNAL_LOCUS551</name>
</gene>
<proteinExistence type="predicted"/>
<dbReference type="EMBL" id="MOOB01000091">
    <property type="protein sequence ID" value="OQE73033.1"/>
    <property type="molecule type" value="Genomic_DNA"/>
</dbReference>
<dbReference type="SUPFAM" id="SSF51735">
    <property type="entry name" value="NAD(P)-binding Rossmann-fold domains"/>
    <property type="match status" value="1"/>
</dbReference>
<keyword evidence="4" id="KW-1185">Reference proteome</keyword>
<keyword evidence="1" id="KW-1133">Transmembrane helix</keyword>
<name>A0A1V6XCZ8_PENNA</name>
<protein>
    <recommendedName>
        <fullName evidence="5">ATP-grasp domain-containing protein</fullName>
    </recommendedName>
</protein>
<evidence type="ECO:0000313" key="2">
    <source>
        <dbReference type="EMBL" id="CAG7953131.1"/>
    </source>
</evidence>
<reference evidence="2" key="3">
    <citation type="submission" date="2021-07" db="EMBL/GenBank/DDBJ databases">
        <authorList>
            <person name="Branca A.L. A."/>
        </authorList>
    </citation>
    <scope>NUCLEOTIDE SEQUENCE</scope>
</reference>
<evidence type="ECO:0000256" key="1">
    <source>
        <dbReference type="SAM" id="Phobius"/>
    </source>
</evidence>
<accession>A0A1V6XCZ8</accession>
<comment type="caution">
    <text evidence="3">The sequence shown here is derived from an EMBL/GenBank/DDBJ whole genome shotgun (WGS) entry which is preliminary data.</text>
</comment>
<dbReference type="InterPro" id="IPR036291">
    <property type="entry name" value="NAD(P)-bd_dom_sf"/>
</dbReference>
<dbReference type="EMBL" id="CAJVNV010000014">
    <property type="protein sequence ID" value="CAG7953131.1"/>
    <property type="molecule type" value="Genomic_DNA"/>
</dbReference>
<dbReference type="Proteomes" id="UP000191691">
    <property type="component" value="Unassembled WGS sequence"/>
</dbReference>
<keyword evidence="1" id="KW-0472">Membrane</keyword>
<dbReference type="Proteomes" id="UP001153461">
    <property type="component" value="Unassembled WGS sequence"/>
</dbReference>
<dbReference type="Gene3D" id="3.40.50.20">
    <property type="match status" value="1"/>
</dbReference>
<organism evidence="3 4">
    <name type="scientific">Penicillium nalgiovense</name>
    <dbReference type="NCBI Taxonomy" id="60175"/>
    <lineage>
        <taxon>Eukaryota</taxon>
        <taxon>Fungi</taxon>
        <taxon>Dikarya</taxon>
        <taxon>Ascomycota</taxon>
        <taxon>Pezizomycotina</taxon>
        <taxon>Eurotiomycetes</taxon>
        <taxon>Eurotiomycetidae</taxon>
        <taxon>Eurotiales</taxon>
        <taxon>Aspergillaceae</taxon>
        <taxon>Penicillium</taxon>
    </lineage>
</organism>
<reference evidence="3" key="1">
    <citation type="submission" date="2016-10" db="EMBL/GenBank/DDBJ databases">
        <title>Uncovering the secondary metabolism of Penicillium species provides insights into the evolution of 6-MSA pathways.</title>
        <authorList>
            <person name="Nielsen J.C."/>
            <person name="Nielsen J."/>
        </authorList>
    </citation>
    <scope>NUCLEOTIDE SEQUENCE [LARGE SCALE GENOMIC DNA]</scope>
    <source>
        <strain evidence="3">IBT 13039</strain>
    </source>
</reference>
<sequence>MNHRLSMSIKFANASVSSRTLSRVFWHILRICLSFSLLFVDNTILVVAGFLAYLRQANRHRKTQRNVHFYPKTVLITGIGTVHGLTLARSWAVEGHRVVGADVTDLDLPVRSGGSMSKALVAFYRIPKDHYIPRLLDVIHREKVDLWIPCSPKASSIEDATARQVVESCTSCKCITFDTEVAACFVHPDSFRQYVIDRGLPVLEYHRVQSRDSVHKILHRSPSKTYQISRATPSANEKAVLLPRRTLSKTYTMISEIQISKDRPWILQQQSRLGEIFADLLIVRGHVQAIKVRLSDSGSSTWGASRLDESLAASVHRLMQKLAATGGVRLTGHLSVRLTVDEECDAHSVRHTIYIAGCTPGARAVNNLLYNVPCPIAGYLSVFPSNPVDTANVAATLSSSTRSVPTFARAAILSAAFMQFSLFHFALTALEVAEAEIVRLLFWKDPLFSFLDPFPWWWEAHIYQPLREIWMLMKQTREAGLA</sequence>
<evidence type="ECO:0000313" key="4">
    <source>
        <dbReference type="Proteomes" id="UP000191691"/>
    </source>
</evidence>
<reference evidence="4" key="2">
    <citation type="journal article" date="2017" name="Nat. Microbiol.">
        <title>Global analysis of biosynthetic gene clusters reveals vast potential of secondary metabolite production in Penicillium species.</title>
        <authorList>
            <person name="Nielsen J.C."/>
            <person name="Grijseels S."/>
            <person name="Prigent S."/>
            <person name="Ji B."/>
            <person name="Dainat J."/>
            <person name="Nielsen K.F."/>
            <person name="Frisvad J.C."/>
            <person name="Workman M."/>
            <person name="Nielsen J."/>
        </authorList>
    </citation>
    <scope>NUCLEOTIDE SEQUENCE [LARGE SCALE GENOMIC DNA]</scope>
    <source>
        <strain evidence="4">IBT 13039</strain>
    </source>
</reference>
<feature type="transmembrane region" description="Helical" evidence="1">
    <location>
        <begin position="28"/>
        <end position="54"/>
    </location>
</feature>